<dbReference type="Gene3D" id="3.30.1220.10">
    <property type="entry name" value="CobW-like, C-terminal domain"/>
    <property type="match status" value="1"/>
</dbReference>
<dbReference type="InterPro" id="IPR011629">
    <property type="entry name" value="CobW-like_C"/>
</dbReference>
<evidence type="ECO:0000259" key="4">
    <source>
        <dbReference type="SMART" id="SM00833"/>
    </source>
</evidence>
<dbReference type="Pfam" id="PF07683">
    <property type="entry name" value="CobW_C"/>
    <property type="match status" value="1"/>
</dbReference>
<feature type="compositionally biased region" description="Basic and acidic residues" evidence="3">
    <location>
        <begin position="69"/>
        <end position="83"/>
    </location>
</feature>
<sequence length="340" mass="36419">QVESADVVVLNKTDLASEEQRSATAAVVTALNGRAAIRETSFGKVAFSELLAAAPAEPALDAVPGPQDGHGHGESHSHGESHGHSHAGASDCQDGHGHGESHSHGESHGHSHAGASDCQDADCGDASHGHGHECSDPGCTDESHGHAHSHSHGGPTTAAERFGITSFVYAARRPFNADRLAEALSKWPVPNKDDLGEILSSASAEPDTAEALSPLSGVIRSKGYCWIDTHPSSRMFWSHAGKNMALQYEGVWWGAMPEDHLESLRRQSSAGDYERARREDWDDEWADRRQEIVFIGQRLDEPGVRAVLDGCLLTDDEIAGYREAQARDEEALAESGAMMY</sequence>
<reference evidence="5" key="1">
    <citation type="submission" date="2023-10" db="EMBL/GenBank/DDBJ databases">
        <authorList>
            <person name="Chen Y."/>
            <person name="Shah S."/>
            <person name="Dougan E. K."/>
            <person name="Thang M."/>
            <person name="Chan C."/>
        </authorList>
    </citation>
    <scope>NUCLEOTIDE SEQUENCE [LARGE SCALE GENOMIC DNA]</scope>
</reference>
<dbReference type="Gene3D" id="3.40.50.300">
    <property type="entry name" value="P-loop containing nucleotide triphosphate hydrolases"/>
    <property type="match status" value="1"/>
</dbReference>
<keyword evidence="1" id="KW-0547">Nucleotide-binding</keyword>
<dbReference type="InterPro" id="IPR027417">
    <property type="entry name" value="P-loop_NTPase"/>
</dbReference>
<protein>
    <recommendedName>
        <fullName evidence="4">CobW C-terminal domain-containing protein</fullName>
    </recommendedName>
</protein>
<keyword evidence="6" id="KW-1185">Reference proteome</keyword>
<comment type="caution">
    <text evidence="5">The sequence shown here is derived from an EMBL/GenBank/DDBJ whole genome shotgun (WGS) entry which is preliminary data.</text>
</comment>
<feature type="region of interest" description="Disordered" evidence="3">
    <location>
        <begin position="59"/>
        <end position="158"/>
    </location>
</feature>
<feature type="compositionally biased region" description="Basic and acidic residues" evidence="3">
    <location>
        <begin position="93"/>
        <end position="109"/>
    </location>
</feature>
<dbReference type="InterPro" id="IPR051927">
    <property type="entry name" value="Zn_Chap_cDPG_Synth"/>
</dbReference>
<evidence type="ECO:0000256" key="2">
    <source>
        <dbReference type="ARBA" id="ARBA00023186"/>
    </source>
</evidence>
<gene>
    <name evidence="5" type="ORF">PCOR1329_LOCUS23132</name>
</gene>
<evidence type="ECO:0000256" key="1">
    <source>
        <dbReference type="ARBA" id="ARBA00022741"/>
    </source>
</evidence>
<proteinExistence type="predicted"/>
<evidence type="ECO:0000313" key="5">
    <source>
        <dbReference type="EMBL" id="CAK0822007.1"/>
    </source>
</evidence>
<dbReference type="InterPro" id="IPR036627">
    <property type="entry name" value="CobW-likC_sf"/>
</dbReference>
<accession>A0ABN9RUC0</accession>
<feature type="domain" description="CobW C-terminal" evidence="4">
    <location>
        <begin position="164"/>
        <end position="312"/>
    </location>
</feature>
<name>A0ABN9RUC0_9DINO</name>
<dbReference type="PANTHER" id="PTHR43603">
    <property type="entry name" value="COBW DOMAIN-CONTAINING PROTEIN DDB_G0274527"/>
    <property type="match status" value="1"/>
</dbReference>
<evidence type="ECO:0000313" key="6">
    <source>
        <dbReference type="Proteomes" id="UP001189429"/>
    </source>
</evidence>
<dbReference type="EMBL" id="CAUYUJ010007792">
    <property type="protein sequence ID" value="CAK0822007.1"/>
    <property type="molecule type" value="Genomic_DNA"/>
</dbReference>
<dbReference type="SMART" id="SM00833">
    <property type="entry name" value="CobW_C"/>
    <property type="match status" value="1"/>
</dbReference>
<dbReference type="SUPFAM" id="SSF90002">
    <property type="entry name" value="Hypothetical protein YjiA, C-terminal domain"/>
    <property type="match status" value="1"/>
</dbReference>
<dbReference type="PANTHER" id="PTHR43603:SF1">
    <property type="entry name" value="ZINC-REGULATED GTPASE METALLOPROTEIN ACTIVATOR 1"/>
    <property type="match status" value="1"/>
</dbReference>
<dbReference type="Proteomes" id="UP001189429">
    <property type="component" value="Unassembled WGS sequence"/>
</dbReference>
<feature type="compositionally biased region" description="Basic and acidic residues" evidence="3">
    <location>
        <begin position="125"/>
        <end position="145"/>
    </location>
</feature>
<feature type="non-terminal residue" evidence="5">
    <location>
        <position position="1"/>
    </location>
</feature>
<organism evidence="5 6">
    <name type="scientific">Prorocentrum cordatum</name>
    <dbReference type="NCBI Taxonomy" id="2364126"/>
    <lineage>
        <taxon>Eukaryota</taxon>
        <taxon>Sar</taxon>
        <taxon>Alveolata</taxon>
        <taxon>Dinophyceae</taxon>
        <taxon>Prorocentrales</taxon>
        <taxon>Prorocentraceae</taxon>
        <taxon>Prorocentrum</taxon>
    </lineage>
</organism>
<evidence type="ECO:0000256" key="3">
    <source>
        <dbReference type="SAM" id="MobiDB-lite"/>
    </source>
</evidence>
<keyword evidence="2" id="KW-0143">Chaperone</keyword>